<keyword evidence="14" id="KW-0511">Multifunctional enzyme</keyword>
<evidence type="ECO:0000256" key="9">
    <source>
        <dbReference type="ARBA" id="ARBA00022679"/>
    </source>
</evidence>
<accession>A0A2G8TCP9</accession>
<evidence type="ECO:0000256" key="10">
    <source>
        <dbReference type="ARBA" id="ARBA00022801"/>
    </source>
</evidence>
<keyword evidence="8" id="KW-0328">Glycosyltransferase</keyword>
<evidence type="ECO:0000256" key="17">
    <source>
        <dbReference type="ARBA" id="ARBA00049902"/>
    </source>
</evidence>
<evidence type="ECO:0000256" key="19">
    <source>
        <dbReference type="SAM" id="Phobius"/>
    </source>
</evidence>
<dbReference type="OrthoDB" id="9766909at2"/>
<sequence length="854" mass="95132">MQAVHGGRTFLQQGYSRFHAYLMRRPPLQRAALIVLWGCAALIALLLVYVLILIPVTPGIKDLKQARAARASTLVSADGKELASFDQGLHERVKLAQISQNVVTALVATEDHRFYQHNGIDFKRTLGAVYYSLKGDAQGGSTITQQLARNMFPEEIGRSRNLNRKLKEMITAIKIEATYSKTEILEAYLNTVPFLYNTFGIEMAARTYFDKSAAQLDILESATLVGMLKGTNYYNPVTNPGRSLTRRNVVLGQMLKHGLINQARFNALKKRPLRVHFARQAERAGTDTHFTAHVRKWLIEWADENDYNLQLDGLVVHTTLDFALQKAALQAVERQANALQAIADVEWSQPSVNVTGSTGAYAAMHPSVKPFQYFWQSHAALANAFVRETPEYRKAVEDGEAPAAALKRLKADRAFIAALRSAKTRLEAGFVALDPATGAVKAWVGSRDFKRDQFDHVAKAERQPGSTFKPVVYGAALEKGLAPEKPYVDAVMSIKAGDGTVWRPTDMSGTSGAQMTMRDGLVFSKNTITAQVMQDVGVGGIVDLAKALGINQSKLQAVPSLALGTSPVTLLEMVSAYSTIAAQGEYRKPAFVTHITDREGKVVAQFAAEAPRRAMKAESAATLIDMMRGVVNRGTGTAVRHRFGITGDVAGKTGTTQNNADGWFIMMHPNLVAGAWVGFNDNRVNMRSSYWGQGGHNAILLVGDFFKSALDTGKIDKAALFPGGPRVAPQRQEPQEEEVMEEAGEMRQEGVPIPVEPPMEEPDPDDEPPPPPPPPERRLDDRQFQQERQLRDRDMEVDRPIDQDRQFQQDRRQQDLERQYQDRILQQERRQQDRQQERQQERQYQYQQQSPDLQ</sequence>
<keyword evidence="23" id="KW-1185">Reference proteome</keyword>
<evidence type="ECO:0000256" key="4">
    <source>
        <dbReference type="ARBA" id="ARBA00007739"/>
    </source>
</evidence>
<evidence type="ECO:0000256" key="13">
    <source>
        <dbReference type="ARBA" id="ARBA00023136"/>
    </source>
</evidence>
<dbReference type="Gene3D" id="1.10.3810.10">
    <property type="entry name" value="Biosynthetic peptidoglycan transglycosylase-like"/>
    <property type="match status" value="1"/>
</dbReference>
<keyword evidence="15" id="KW-0961">Cell wall biogenesis/degradation</keyword>
<evidence type="ECO:0000256" key="14">
    <source>
        <dbReference type="ARBA" id="ARBA00023268"/>
    </source>
</evidence>
<dbReference type="SUPFAM" id="SSF56601">
    <property type="entry name" value="beta-lactamase/transpeptidase-like"/>
    <property type="match status" value="1"/>
</dbReference>
<gene>
    <name evidence="22" type="ORF">CR105_17525</name>
</gene>
<dbReference type="GO" id="GO:0008955">
    <property type="term" value="F:peptidoglycan glycosyltransferase activity"/>
    <property type="evidence" value="ECO:0007669"/>
    <property type="project" value="UniProtKB-EC"/>
</dbReference>
<feature type="transmembrane region" description="Helical" evidence="19">
    <location>
        <begin position="31"/>
        <end position="54"/>
    </location>
</feature>
<comment type="catalytic activity">
    <reaction evidence="17">
        <text>[GlcNAc-(1-&gt;4)-Mur2Ac(oyl-L-Ala-gamma-D-Glu-L-Lys-D-Ala-D-Ala)](n)-di-trans,octa-cis-undecaprenyl diphosphate + beta-D-GlcNAc-(1-&gt;4)-Mur2Ac(oyl-L-Ala-gamma-D-Glu-L-Lys-D-Ala-D-Ala)-di-trans,octa-cis-undecaprenyl diphosphate = [GlcNAc-(1-&gt;4)-Mur2Ac(oyl-L-Ala-gamma-D-Glu-L-Lys-D-Ala-D-Ala)](n+1)-di-trans,octa-cis-undecaprenyl diphosphate + di-trans,octa-cis-undecaprenyl diphosphate + H(+)</text>
        <dbReference type="Rhea" id="RHEA:23708"/>
        <dbReference type="Rhea" id="RHEA-COMP:9602"/>
        <dbReference type="Rhea" id="RHEA-COMP:9603"/>
        <dbReference type="ChEBI" id="CHEBI:15378"/>
        <dbReference type="ChEBI" id="CHEBI:58405"/>
        <dbReference type="ChEBI" id="CHEBI:60033"/>
        <dbReference type="ChEBI" id="CHEBI:78435"/>
        <dbReference type="EC" id="2.4.99.28"/>
    </reaction>
</comment>
<dbReference type="InterPro" id="IPR050396">
    <property type="entry name" value="Glycosyltr_51/Transpeptidase"/>
</dbReference>
<dbReference type="GO" id="GO:0008360">
    <property type="term" value="P:regulation of cell shape"/>
    <property type="evidence" value="ECO:0007669"/>
    <property type="project" value="UniProtKB-KW"/>
</dbReference>
<dbReference type="InterPro" id="IPR001264">
    <property type="entry name" value="Glyco_trans_51"/>
</dbReference>
<evidence type="ECO:0000256" key="11">
    <source>
        <dbReference type="ARBA" id="ARBA00022960"/>
    </source>
</evidence>
<feature type="domain" description="Penicillin-binding protein transpeptidase" evidence="20">
    <location>
        <begin position="429"/>
        <end position="660"/>
    </location>
</feature>
<dbReference type="GO" id="GO:0071555">
    <property type="term" value="P:cell wall organization"/>
    <property type="evidence" value="ECO:0007669"/>
    <property type="project" value="UniProtKB-KW"/>
</dbReference>
<reference evidence="22 23" key="1">
    <citation type="submission" date="2017-10" db="EMBL/GenBank/DDBJ databases">
        <title>Massilia psychrophilum sp. nov., a novel purple-pigmented bacterium isolated from Tianshan glacier, Xinjiang Municipality, China.</title>
        <authorList>
            <person name="Wang H."/>
        </authorList>
    </citation>
    <scope>NUCLEOTIDE SEQUENCE [LARGE SCALE GENOMIC DNA]</scope>
    <source>
        <strain evidence="22 23">JCM 30074</strain>
    </source>
</reference>
<dbReference type="InterPro" id="IPR023346">
    <property type="entry name" value="Lysozyme-like_dom_sf"/>
</dbReference>
<dbReference type="SUPFAM" id="SSF53955">
    <property type="entry name" value="Lysozyme-like"/>
    <property type="match status" value="1"/>
</dbReference>
<feature type="compositionally biased region" description="Acidic residues" evidence="18">
    <location>
        <begin position="758"/>
        <end position="768"/>
    </location>
</feature>
<dbReference type="Pfam" id="PF00905">
    <property type="entry name" value="Transpeptidase"/>
    <property type="match status" value="1"/>
</dbReference>
<dbReference type="GO" id="GO:0008658">
    <property type="term" value="F:penicillin binding"/>
    <property type="evidence" value="ECO:0007669"/>
    <property type="project" value="InterPro"/>
</dbReference>
<keyword evidence="6" id="KW-0121">Carboxypeptidase</keyword>
<evidence type="ECO:0000256" key="16">
    <source>
        <dbReference type="ARBA" id="ARBA00034000"/>
    </source>
</evidence>
<dbReference type="GO" id="GO:0005886">
    <property type="term" value="C:plasma membrane"/>
    <property type="evidence" value="ECO:0007669"/>
    <property type="project" value="UniProtKB-SubCell"/>
</dbReference>
<feature type="region of interest" description="Disordered" evidence="18">
    <location>
        <begin position="721"/>
        <end position="854"/>
    </location>
</feature>
<keyword evidence="7" id="KW-0645">Protease</keyword>
<comment type="similarity">
    <text evidence="3">In the C-terminal section; belongs to the transpeptidase family.</text>
</comment>
<dbReference type="GO" id="GO:0009002">
    <property type="term" value="F:serine-type D-Ala-D-Ala carboxypeptidase activity"/>
    <property type="evidence" value="ECO:0007669"/>
    <property type="project" value="UniProtKB-EC"/>
</dbReference>
<evidence type="ECO:0000256" key="1">
    <source>
        <dbReference type="ARBA" id="ARBA00004236"/>
    </source>
</evidence>
<dbReference type="GO" id="GO:0006508">
    <property type="term" value="P:proteolysis"/>
    <property type="evidence" value="ECO:0007669"/>
    <property type="project" value="UniProtKB-KW"/>
</dbReference>
<evidence type="ECO:0000256" key="3">
    <source>
        <dbReference type="ARBA" id="ARBA00007090"/>
    </source>
</evidence>
<evidence type="ECO:0000259" key="20">
    <source>
        <dbReference type="Pfam" id="PF00905"/>
    </source>
</evidence>
<keyword evidence="13 19" id="KW-0472">Membrane</keyword>
<dbReference type="PANTHER" id="PTHR32282:SF11">
    <property type="entry name" value="PENICILLIN-BINDING PROTEIN 1B"/>
    <property type="match status" value="1"/>
</dbReference>
<comment type="caution">
    <text evidence="22">The sequence shown here is derived from an EMBL/GenBank/DDBJ whole genome shotgun (WGS) entry which is preliminary data.</text>
</comment>
<evidence type="ECO:0000256" key="6">
    <source>
        <dbReference type="ARBA" id="ARBA00022645"/>
    </source>
</evidence>
<evidence type="ECO:0000313" key="22">
    <source>
        <dbReference type="EMBL" id="PIL43827.1"/>
    </source>
</evidence>
<feature type="domain" description="Glycosyl transferase family 51" evidence="21">
    <location>
        <begin position="79"/>
        <end position="254"/>
    </location>
</feature>
<organism evidence="22 23">
    <name type="scientific">Massilia eurypsychrophila</name>
    <dbReference type="NCBI Taxonomy" id="1485217"/>
    <lineage>
        <taxon>Bacteria</taxon>
        <taxon>Pseudomonadati</taxon>
        <taxon>Pseudomonadota</taxon>
        <taxon>Betaproteobacteria</taxon>
        <taxon>Burkholderiales</taxon>
        <taxon>Oxalobacteraceae</taxon>
        <taxon>Telluria group</taxon>
        <taxon>Massilia</taxon>
    </lineage>
</organism>
<dbReference type="PANTHER" id="PTHR32282">
    <property type="entry name" value="BINDING PROTEIN TRANSPEPTIDASE, PUTATIVE-RELATED"/>
    <property type="match status" value="1"/>
</dbReference>
<keyword evidence="10" id="KW-0378">Hydrolase</keyword>
<evidence type="ECO:0000256" key="5">
    <source>
        <dbReference type="ARBA" id="ARBA00022475"/>
    </source>
</evidence>
<dbReference type="InterPro" id="IPR001460">
    <property type="entry name" value="PCN-bd_Tpept"/>
</dbReference>
<comment type="catalytic activity">
    <reaction evidence="16">
        <text>Preferential cleavage: (Ac)2-L-Lys-D-Ala-|-D-Ala. Also transpeptidation of peptidyl-alanyl moieties that are N-acyl substituents of D-alanine.</text>
        <dbReference type="EC" id="3.4.16.4"/>
    </reaction>
</comment>
<keyword evidence="5" id="KW-1003">Cell membrane</keyword>
<keyword evidence="12" id="KW-0573">Peptidoglycan synthesis</keyword>
<comment type="subcellular location">
    <subcellularLocation>
        <location evidence="1">Cell membrane</location>
    </subcellularLocation>
</comment>
<protein>
    <submittedName>
        <fullName evidence="22">Penicillin-binding protein</fullName>
    </submittedName>
</protein>
<evidence type="ECO:0000256" key="8">
    <source>
        <dbReference type="ARBA" id="ARBA00022676"/>
    </source>
</evidence>
<dbReference type="Gene3D" id="3.40.710.10">
    <property type="entry name" value="DD-peptidase/beta-lactamase superfamily"/>
    <property type="match status" value="2"/>
</dbReference>
<evidence type="ECO:0000256" key="15">
    <source>
        <dbReference type="ARBA" id="ARBA00023316"/>
    </source>
</evidence>
<dbReference type="GO" id="GO:0030288">
    <property type="term" value="C:outer membrane-bounded periplasmic space"/>
    <property type="evidence" value="ECO:0007669"/>
    <property type="project" value="TreeGrafter"/>
</dbReference>
<dbReference type="RefSeq" id="WP_099790507.1">
    <property type="nucleotide sequence ID" value="NZ_JBHLYV010000019.1"/>
</dbReference>
<keyword evidence="11" id="KW-0133">Cell shape</keyword>
<dbReference type="GO" id="GO:0009252">
    <property type="term" value="P:peptidoglycan biosynthetic process"/>
    <property type="evidence" value="ECO:0007669"/>
    <property type="project" value="UniProtKB-UniPathway"/>
</dbReference>
<evidence type="ECO:0000256" key="12">
    <source>
        <dbReference type="ARBA" id="ARBA00022984"/>
    </source>
</evidence>
<dbReference type="InterPro" id="IPR012338">
    <property type="entry name" value="Beta-lactam/transpept-like"/>
</dbReference>
<keyword evidence="9" id="KW-0808">Transferase</keyword>
<dbReference type="AlphaFoldDB" id="A0A2G8TCP9"/>
<evidence type="ECO:0000256" key="18">
    <source>
        <dbReference type="SAM" id="MobiDB-lite"/>
    </source>
</evidence>
<name>A0A2G8TCP9_9BURK</name>
<feature type="compositionally biased region" description="Basic and acidic residues" evidence="18">
    <location>
        <begin position="775"/>
        <end position="841"/>
    </location>
</feature>
<dbReference type="Proteomes" id="UP000230390">
    <property type="component" value="Unassembled WGS sequence"/>
</dbReference>
<feature type="compositionally biased region" description="Low complexity" evidence="18">
    <location>
        <begin position="842"/>
        <end position="854"/>
    </location>
</feature>
<dbReference type="EMBL" id="PDOC01000011">
    <property type="protein sequence ID" value="PIL43827.1"/>
    <property type="molecule type" value="Genomic_DNA"/>
</dbReference>
<proteinExistence type="inferred from homology"/>
<evidence type="ECO:0000313" key="23">
    <source>
        <dbReference type="Proteomes" id="UP000230390"/>
    </source>
</evidence>
<keyword evidence="19" id="KW-1133">Transmembrane helix</keyword>
<comment type="similarity">
    <text evidence="4">In the N-terminal section; belongs to the glycosyltransferase 51 family.</text>
</comment>
<dbReference type="UniPathway" id="UPA00219"/>
<evidence type="ECO:0000256" key="7">
    <source>
        <dbReference type="ARBA" id="ARBA00022670"/>
    </source>
</evidence>
<dbReference type="Pfam" id="PF00912">
    <property type="entry name" value="Transgly"/>
    <property type="match status" value="1"/>
</dbReference>
<keyword evidence="19" id="KW-0812">Transmembrane</keyword>
<comment type="pathway">
    <text evidence="2">Cell wall biogenesis; peptidoglycan biosynthesis.</text>
</comment>
<evidence type="ECO:0000259" key="21">
    <source>
        <dbReference type="Pfam" id="PF00912"/>
    </source>
</evidence>
<evidence type="ECO:0000256" key="2">
    <source>
        <dbReference type="ARBA" id="ARBA00004752"/>
    </source>
</evidence>
<dbReference type="InterPro" id="IPR036950">
    <property type="entry name" value="PBP_transglycosylase"/>
</dbReference>